<keyword evidence="4" id="KW-1185">Reference proteome</keyword>
<dbReference type="Gene3D" id="3.80.10.10">
    <property type="entry name" value="Ribonuclease Inhibitor"/>
    <property type="match status" value="1"/>
</dbReference>
<gene>
    <name evidence="2" type="ORF">GPM918_LOCUS24182</name>
    <name evidence="3" type="ORF">SRO942_LOCUS24182</name>
</gene>
<dbReference type="Proteomes" id="UP000663829">
    <property type="component" value="Unassembled WGS sequence"/>
</dbReference>
<evidence type="ECO:0000256" key="1">
    <source>
        <dbReference type="SAM" id="Phobius"/>
    </source>
</evidence>
<dbReference type="Proteomes" id="UP000681722">
    <property type="component" value="Unassembled WGS sequence"/>
</dbReference>
<comment type="caution">
    <text evidence="2">The sequence shown here is derived from an EMBL/GenBank/DDBJ whole genome shotgun (WGS) entry which is preliminary data.</text>
</comment>
<keyword evidence="1" id="KW-1133">Transmembrane helix</keyword>
<dbReference type="OrthoDB" id="6343311at2759"/>
<name>A0A814X7J1_9BILA</name>
<proteinExistence type="predicted"/>
<keyword evidence="1" id="KW-0812">Transmembrane</keyword>
<dbReference type="SUPFAM" id="SSF52058">
    <property type="entry name" value="L domain-like"/>
    <property type="match status" value="1"/>
</dbReference>
<evidence type="ECO:0000313" key="2">
    <source>
        <dbReference type="EMBL" id="CAF1210409.1"/>
    </source>
</evidence>
<accession>A0A814X7J1</accession>
<dbReference type="EMBL" id="CAJOBC010008920">
    <property type="protein sequence ID" value="CAF3974472.1"/>
    <property type="molecule type" value="Genomic_DNA"/>
</dbReference>
<sequence length="521" mass="61557">MYHTCKCTNFPLFTLYDQTYITKPKSLNQDLFCIGNETNNTIFNQLRYLYYRFRTITLINYKIIPTRAFQFVSFDTNSVTNTYITNNRNYIALIDVQQTQEGIFDGIDLKDQLIVLFINSPHMIYIDYGLKNLYCYELKLINTNPLISIRFFINSTIKHLIIQNDQFKGFLFDSNDYKYDIKIYKLTITEIVVRHLDGKYFPLLYSLTEFILNSQTMTTINSYQLAKKFPNLKSLTLFSHSIQHITSKMFQSFYTLKKLTLNGITTIENEGLFNLKNLEELNLGSNILRLDPFAFYQLGNDQTFLLLLNNSFNFKLNDDKHFCTFALLPIKTFVKFSSNLNECTCTHRYIYRHIEKSQIYLTPKCYQNSTMSLLAQEENKCQFEQYLLQCKILPNNIFIYGKQYNSTYFYLKQKYLLYENNIFLKYKTNFIIGTIGGLALLITFIIVILLLRYNRHSYSHLNRLLRKRNSTTMINGRQIIIDSEENFDHISTMNNVLYHRTNGIYIGHNSLHIPLSSPTKI</sequence>
<dbReference type="InterPro" id="IPR032675">
    <property type="entry name" value="LRR_dom_sf"/>
</dbReference>
<reference evidence="2" key="1">
    <citation type="submission" date="2021-02" db="EMBL/GenBank/DDBJ databases">
        <authorList>
            <person name="Nowell W R."/>
        </authorList>
    </citation>
    <scope>NUCLEOTIDE SEQUENCE</scope>
</reference>
<dbReference type="EMBL" id="CAJNOQ010008918">
    <property type="protein sequence ID" value="CAF1210409.1"/>
    <property type="molecule type" value="Genomic_DNA"/>
</dbReference>
<dbReference type="Pfam" id="PF13306">
    <property type="entry name" value="LRR_5"/>
    <property type="match status" value="1"/>
</dbReference>
<protein>
    <submittedName>
        <fullName evidence="2">Uncharacterized protein</fullName>
    </submittedName>
</protein>
<dbReference type="AlphaFoldDB" id="A0A814X7J1"/>
<organism evidence="2 4">
    <name type="scientific">Didymodactylos carnosus</name>
    <dbReference type="NCBI Taxonomy" id="1234261"/>
    <lineage>
        <taxon>Eukaryota</taxon>
        <taxon>Metazoa</taxon>
        <taxon>Spiralia</taxon>
        <taxon>Gnathifera</taxon>
        <taxon>Rotifera</taxon>
        <taxon>Eurotatoria</taxon>
        <taxon>Bdelloidea</taxon>
        <taxon>Philodinida</taxon>
        <taxon>Philodinidae</taxon>
        <taxon>Didymodactylos</taxon>
    </lineage>
</organism>
<evidence type="ECO:0000313" key="3">
    <source>
        <dbReference type="EMBL" id="CAF3974472.1"/>
    </source>
</evidence>
<dbReference type="InterPro" id="IPR026906">
    <property type="entry name" value="LRR_5"/>
</dbReference>
<keyword evidence="1" id="KW-0472">Membrane</keyword>
<evidence type="ECO:0000313" key="4">
    <source>
        <dbReference type="Proteomes" id="UP000663829"/>
    </source>
</evidence>
<feature type="transmembrane region" description="Helical" evidence="1">
    <location>
        <begin position="430"/>
        <end position="451"/>
    </location>
</feature>